<proteinExistence type="predicted"/>
<gene>
    <name evidence="3" type="ORF">EJ06DRAFT_428369</name>
</gene>
<sequence length="1216" mass="133112">MMPTAGSSPNYKVPFEHQQHENNMTQTLIPDHRNNSYFSSNMEINSMDQAAYNQTTGQVVADTSPSSFVPGSEFQAQLQYAQYQESNSYLQPTSLDAPSSAAALAGSMSPSTMNDSYSPASYNQATHYNSPNPESSIADTPFPSLMGFSTMDPFSINLEQPQEQDAMSYFSPNPMATAAFQSTSPINQIRSSPANSHSPAVPYSYPMTGDQMSSNGFTSPAPQPPHQAPLSSISKQAGASHSKIYVQTQQRPSPVVRVENYSDDGPEGFQGTSKRGRVTSSAHLSPFPHDVESSDEEDEESPRGHTAPSIGRHADGSWKGGVAPGDRHRLDNQEILSVDELDEKRQINERNFQVAEWLSHSEAEGKKPRKKRVKSRPRAKSANDIPFSNALMLNYDSSAFRFDDSLIPGPGAYINVPSELDESDVDGDGSEADTEAEVEIPEDVDPNLRSLPDNVVSASQSSAWETPASGDSNAATHPPPRMTSNLAIERFRERAKEMDNTSLAATVGSRRRSESDLGSIYAAAGIAKLLLEPSDRTRVAHVRRKSSNILSSLLPHRNNSNKLKRKGSDANAQQDSPASPHSPAEAQTSSVVPKRNSSFGKHKTPKVQVNTNVPPASSEGRSPIFNHLKIKMSRSRSKSDVKSPKSTGLTALWTQVGGPPMPLLASPSQARVHPQRTCANDADDDSSDEATVGPDGVVMDLSVRTDMHIEPTIEGFTRQVKELNPRIKDFLLQRIVEEQVKRYKRLVEARAKHTNAAAKGRCTHKNHCFSSGGTSKPLSARPSNKGAENAPIGFVIVPPGTTPGGAEFPPDDQTTIAHFPSGVPVPPVNRLPAEFECQICFVVKKFYKPSDWTKHVHEDVQPFTCTFPNCTEPKSFKRKADWVRHENERHRQLEYWQCNRGECSHICFRKDNFVQHLVREHKVPDPPKVRMPRSGGAKSPETPALDTMAAPGQWNFSFGPAMTQRAEVTGDEIWALVDECHKEAPKSPKDEPCKFCDNICPTWKKLTVHLAKHMEQISMPVLALVDQTLGFPIAPRTHVSATKPPNDVPTFIYDEPGELNFTGMGSSNMAAPVMHSYPPPSVNFQTQISLQQSSLTPTTMSYAQAYLPAPSSRARASSFNDVDRLRQGTTYPPAVHPSRVAQSSTSMAYDQQPQMFFQSATNFMQDPMGDMSAAFLVSSNGGSGAMGYVSKGNVLHGNGQPHSAGGMGMDQQRYRF</sequence>
<feature type="compositionally biased region" description="Polar residues" evidence="1">
    <location>
        <begin position="229"/>
        <end position="252"/>
    </location>
</feature>
<evidence type="ECO:0000256" key="1">
    <source>
        <dbReference type="SAM" id="MobiDB-lite"/>
    </source>
</evidence>
<feature type="compositionally biased region" description="Polar residues" evidence="1">
    <location>
        <begin position="550"/>
        <end position="561"/>
    </location>
</feature>
<feature type="region of interest" description="Disordered" evidence="1">
    <location>
        <begin position="770"/>
        <end position="791"/>
    </location>
</feature>
<evidence type="ECO:0000313" key="4">
    <source>
        <dbReference type="Proteomes" id="UP000799640"/>
    </source>
</evidence>
<dbReference type="Proteomes" id="UP000799640">
    <property type="component" value="Unassembled WGS sequence"/>
</dbReference>
<keyword evidence="4" id="KW-1185">Reference proteome</keyword>
<name>A0A6G1HWT9_9PEZI</name>
<feature type="region of interest" description="Disordered" evidence="1">
    <location>
        <begin position="187"/>
        <end position="334"/>
    </location>
</feature>
<feature type="domain" description="C2H2-type" evidence="2">
    <location>
        <begin position="898"/>
        <end position="921"/>
    </location>
</feature>
<dbReference type="PANTHER" id="PTHR35391:SF3">
    <property type="entry name" value="FINGER DOMAIN PROTEIN, PUTATIVE (AFU_ORTHOLOGUE AFUA_8G04300)-RELATED"/>
    <property type="match status" value="1"/>
</dbReference>
<feature type="compositionally biased region" description="Polar residues" evidence="1">
    <location>
        <begin position="210"/>
        <end position="220"/>
    </location>
</feature>
<evidence type="ECO:0000259" key="2">
    <source>
        <dbReference type="PROSITE" id="PS00028"/>
    </source>
</evidence>
<dbReference type="SMART" id="SM00355">
    <property type="entry name" value="ZnF_C2H2"/>
    <property type="match status" value="3"/>
</dbReference>
<protein>
    <recommendedName>
        <fullName evidence="2">C2H2-type domain-containing protein</fullName>
    </recommendedName>
</protein>
<feature type="compositionally biased region" description="Basic residues" evidence="1">
    <location>
        <begin position="367"/>
        <end position="379"/>
    </location>
</feature>
<feature type="region of interest" description="Disordered" evidence="1">
    <location>
        <begin position="417"/>
        <end position="482"/>
    </location>
</feature>
<dbReference type="OrthoDB" id="5315052at2759"/>
<reference evidence="3" key="1">
    <citation type="journal article" date="2020" name="Stud. Mycol.">
        <title>101 Dothideomycetes genomes: a test case for predicting lifestyles and emergence of pathogens.</title>
        <authorList>
            <person name="Haridas S."/>
            <person name="Albert R."/>
            <person name="Binder M."/>
            <person name="Bloem J."/>
            <person name="Labutti K."/>
            <person name="Salamov A."/>
            <person name="Andreopoulos B."/>
            <person name="Baker S."/>
            <person name="Barry K."/>
            <person name="Bills G."/>
            <person name="Bluhm B."/>
            <person name="Cannon C."/>
            <person name="Castanera R."/>
            <person name="Culley D."/>
            <person name="Daum C."/>
            <person name="Ezra D."/>
            <person name="Gonzalez J."/>
            <person name="Henrissat B."/>
            <person name="Kuo A."/>
            <person name="Liang C."/>
            <person name="Lipzen A."/>
            <person name="Lutzoni F."/>
            <person name="Magnuson J."/>
            <person name="Mondo S."/>
            <person name="Nolan M."/>
            <person name="Ohm R."/>
            <person name="Pangilinan J."/>
            <person name="Park H.-J."/>
            <person name="Ramirez L."/>
            <person name="Alfaro M."/>
            <person name="Sun H."/>
            <person name="Tritt A."/>
            <person name="Yoshinaga Y."/>
            <person name="Zwiers L.-H."/>
            <person name="Turgeon B."/>
            <person name="Goodwin S."/>
            <person name="Spatafora J."/>
            <person name="Crous P."/>
            <person name="Grigoriev I."/>
        </authorList>
    </citation>
    <scope>NUCLEOTIDE SEQUENCE</scope>
    <source>
        <strain evidence="3">CBS 262.69</strain>
    </source>
</reference>
<feature type="compositionally biased region" description="Acidic residues" evidence="1">
    <location>
        <begin position="419"/>
        <end position="445"/>
    </location>
</feature>
<feature type="region of interest" description="Disordered" evidence="1">
    <location>
        <begin position="360"/>
        <end position="381"/>
    </location>
</feature>
<feature type="compositionally biased region" description="Polar residues" evidence="1">
    <location>
        <begin position="187"/>
        <end position="198"/>
    </location>
</feature>
<dbReference type="PROSITE" id="PS00028">
    <property type="entry name" value="ZINC_FINGER_C2H2_1"/>
    <property type="match status" value="1"/>
</dbReference>
<feature type="region of interest" description="Disordered" evidence="1">
    <location>
        <begin position="924"/>
        <end position="943"/>
    </location>
</feature>
<dbReference type="InterPro" id="IPR013087">
    <property type="entry name" value="Znf_C2H2_type"/>
</dbReference>
<feature type="compositionally biased region" description="Polar residues" evidence="1">
    <location>
        <begin position="456"/>
        <end position="475"/>
    </location>
</feature>
<evidence type="ECO:0000313" key="3">
    <source>
        <dbReference type="EMBL" id="KAF2400381.1"/>
    </source>
</evidence>
<dbReference type="AlphaFoldDB" id="A0A6G1HWT9"/>
<feature type="compositionally biased region" description="Polar residues" evidence="1">
    <location>
        <begin position="270"/>
        <end position="283"/>
    </location>
</feature>
<dbReference type="EMBL" id="ML996695">
    <property type="protein sequence ID" value="KAF2400381.1"/>
    <property type="molecule type" value="Genomic_DNA"/>
</dbReference>
<organism evidence="3 4">
    <name type="scientific">Trichodelitschia bisporula</name>
    <dbReference type="NCBI Taxonomy" id="703511"/>
    <lineage>
        <taxon>Eukaryota</taxon>
        <taxon>Fungi</taxon>
        <taxon>Dikarya</taxon>
        <taxon>Ascomycota</taxon>
        <taxon>Pezizomycotina</taxon>
        <taxon>Dothideomycetes</taxon>
        <taxon>Dothideomycetes incertae sedis</taxon>
        <taxon>Phaeotrichales</taxon>
        <taxon>Phaeotrichaceae</taxon>
        <taxon>Trichodelitschia</taxon>
    </lineage>
</organism>
<feature type="region of interest" description="Disordered" evidence="1">
    <location>
        <begin position="550"/>
        <end position="646"/>
    </location>
</feature>
<accession>A0A6G1HWT9</accession>
<feature type="compositionally biased region" description="Polar residues" evidence="1">
    <location>
        <begin position="570"/>
        <end position="599"/>
    </location>
</feature>
<dbReference type="PANTHER" id="PTHR35391">
    <property type="entry name" value="C2H2-TYPE DOMAIN-CONTAINING PROTEIN-RELATED"/>
    <property type="match status" value="1"/>
</dbReference>